<dbReference type="GO" id="GO:1990837">
    <property type="term" value="F:sequence-specific double-stranded DNA binding"/>
    <property type="evidence" value="ECO:0007669"/>
    <property type="project" value="TreeGrafter"/>
</dbReference>
<evidence type="ECO:0000256" key="3">
    <source>
        <dbReference type="ARBA" id="ARBA00022833"/>
    </source>
</evidence>
<evidence type="ECO:0000256" key="1">
    <source>
        <dbReference type="ARBA" id="ARBA00022723"/>
    </source>
</evidence>
<dbReference type="Proteomes" id="UP000289738">
    <property type="component" value="Chromosome B09"/>
</dbReference>
<name>A0A444XS92_ARAHY</name>
<dbReference type="PANTHER" id="PTHR34396:SF25">
    <property type="entry name" value="BOUNDARY ELEMENT ASSOCIATED FACTOR"/>
    <property type="match status" value="1"/>
</dbReference>
<feature type="region of interest" description="Disordered" evidence="4">
    <location>
        <begin position="118"/>
        <end position="161"/>
    </location>
</feature>
<reference evidence="6 7" key="1">
    <citation type="submission" date="2019-01" db="EMBL/GenBank/DDBJ databases">
        <title>Sequencing of cultivated peanut Arachis hypogaea provides insights into genome evolution and oil improvement.</title>
        <authorList>
            <person name="Chen X."/>
        </authorList>
    </citation>
    <scope>NUCLEOTIDE SEQUENCE [LARGE SCALE GENOMIC DNA]</scope>
    <source>
        <strain evidence="7">cv. Fuhuasheng</strain>
        <tissue evidence="6">Leaves</tissue>
    </source>
</reference>
<evidence type="ECO:0000259" key="5">
    <source>
        <dbReference type="Pfam" id="PF02892"/>
    </source>
</evidence>
<dbReference type="Pfam" id="PF02892">
    <property type="entry name" value="zf-BED"/>
    <property type="match status" value="1"/>
</dbReference>
<feature type="region of interest" description="Disordered" evidence="4">
    <location>
        <begin position="321"/>
        <end position="349"/>
    </location>
</feature>
<dbReference type="InterPro" id="IPR053031">
    <property type="entry name" value="Cuticle_assoc_protein"/>
</dbReference>
<keyword evidence="1" id="KW-0479">Metal-binding</keyword>
<feature type="domain" description="BED-type" evidence="5">
    <location>
        <begin position="266"/>
        <end position="308"/>
    </location>
</feature>
<dbReference type="SMART" id="SM00614">
    <property type="entry name" value="ZnF_BED"/>
    <property type="match status" value="1"/>
</dbReference>
<organism evidence="6 7">
    <name type="scientific">Arachis hypogaea</name>
    <name type="common">Peanut</name>
    <dbReference type="NCBI Taxonomy" id="3818"/>
    <lineage>
        <taxon>Eukaryota</taxon>
        <taxon>Viridiplantae</taxon>
        <taxon>Streptophyta</taxon>
        <taxon>Embryophyta</taxon>
        <taxon>Tracheophyta</taxon>
        <taxon>Spermatophyta</taxon>
        <taxon>Magnoliopsida</taxon>
        <taxon>eudicotyledons</taxon>
        <taxon>Gunneridae</taxon>
        <taxon>Pentapetalae</taxon>
        <taxon>rosids</taxon>
        <taxon>fabids</taxon>
        <taxon>Fabales</taxon>
        <taxon>Fabaceae</taxon>
        <taxon>Papilionoideae</taxon>
        <taxon>50 kb inversion clade</taxon>
        <taxon>dalbergioids sensu lato</taxon>
        <taxon>Dalbergieae</taxon>
        <taxon>Pterocarpus clade</taxon>
        <taxon>Arachis</taxon>
    </lineage>
</organism>
<keyword evidence="2" id="KW-0863">Zinc-finger</keyword>
<feature type="compositionally biased region" description="Low complexity" evidence="4">
    <location>
        <begin position="118"/>
        <end position="131"/>
    </location>
</feature>
<dbReference type="InterPro" id="IPR036236">
    <property type="entry name" value="Znf_C2H2_sf"/>
</dbReference>
<dbReference type="GO" id="GO:0008270">
    <property type="term" value="F:zinc ion binding"/>
    <property type="evidence" value="ECO:0007669"/>
    <property type="project" value="UniProtKB-KW"/>
</dbReference>
<dbReference type="SUPFAM" id="SSF57667">
    <property type="entry name" value="beta-beta-alpha zinc fingers"/>
    <property type="match status" value="1"/>
</dbReference>
<dbReference type="InterPro" id="IPR003656">
    <property type="entry name" value="Znf_BED"/>
</dbReference>
<feature type="region of interest" description="Disordered" evidence="4">
    <location>
        <begin position="235"/>
        <end position="267"/>
    </location>
</feature>
<dbReference type="PANTHER" id="PTHR34396">
    <property type="entry name" value="OS03G0264950 PROTEIN-RELATED"/>
    <property type="match status" value="1"/>
</dbReference>
<keyword evidence="7" id="KW-1185">Reference proteome</keyword>
<evidence type="ECO:0000256" key="2">
    <source>
        <dbReference type="ARBA" id="ARBA00022771"/>
    </source>
</evidence>
<evidence type="ECO:0000256" key="4">
    <source>
        <dbReference type="SAM" id="MobiDB-lite"/>
    </source>
</evidence>
<dbReference type="EMBL" id="SDMP01000019">
    <property type="protein sequence ID" value="RYQ92366.1"/>
    <property type="molecule type" value="Genomic_DNA"/>
</dbReference>
<feature type="compositionally biased region" description="Basic and acidic residues" evidence="4">
    <location>
        <begin position="339"/>
        <end position="349"/>
    </location>
</feature>
<sequence length="349" mass="38174">MQLSGRVIHVADEVSNVNGGSSTNDSAQIVVQPLDVTSHLEGVVISESVAITNVQAGNNGRNTHPRGNPPPIPPQVTVGWPPYGLPPGYTLPMINPKSLTPLLSSQFPLQTESAATSYLRVPSPNSSSSLHSLRRPRLPASNLRPPSSRPRHCPFQPTQTASSPHCLVRPVPFALFPSFAALLVTSVSDIFSHFSLIPGFFFLMDSFSSTPIENNNEIEPTQDDEGQAIEAHIQGTQEEGQEETQEGGQEVSQEVQNSPNKKGLTSEAWKHFRRERIDGKWKAICKYCERKIGGDTKQGTKHLHDHIRICPIRTRWGMGTRGEHGERGEWGWGQLSPHGGDRGGDGDKI</sequence>
<dbReference type="GO" id="GO:0005634">
    <property type="term" value="C:nucleus"/>
    <property type="evidence" value="ECO:0007669"/>
    <property type="project" value="TreeGrafter"/>
</dbReference>
<comment type="caution">
    <text evidence="6">The sequence shown here is derived from an EMBL/GenBank/DDBJ whole genome shotgun (WGS) entry which is preliminary data.</text>
</comment>
<proteinExistence type="predicted"/>
<keyword evidence="3" id="KW-0862">Zinc</keyword>
<evidence type="ECO:0000313" key="7">
    <source>
        <dbReference type="Proteomes" id="UP000289738"/>
    </source>
</evidence>
<evidence type="ECO:0000313" key="6">
    <source>
        <dbReference type="EMBL" id="RYQ92366.1"/>
    </source>
</evidence>
<gene>
    <name evidence="6" type="ORF">Ahy_B09g098568</name>
</gene>
<dbReference type="GO" id="GO:0006357">
    <property type="term" value="P:regulation of transcription by RNA polymerase II"/>
    <property type="evidence" value="ECO:0007669"/>
    <property type="project" value="TreeGrafter"/>
</dbReference>
<protein>
    <recommendedName>
        <fullName evidence="5">BED-type domain-containing protein</fullName>
    </recommendedName>
</protein>
<accession>A0A444XS92</accession>
<feature type="compositionally biased region" description="Low complexity" evidence="4">
    <location>
        <begin position="246"/>
        <end position="256"/>
    </location>
</feature>
<dbReference type="AlphaFoldDB" id="A0A444XS92"/>